<dbReference type="Proteomes" id="UP000607559">
    <property type="component" value="Unassembled WGS sequence"/>
</dbReference>
<comment type="similarity">
    <text evidence="11">Belongs to the TonB-dependent receptor family.</text>
</comment>
<dbReference type="Gene3D" id="2.60.40.1120">
    <property type="entry name" value="Carboxypeptidase-like, regulatory domain"/>
    <property type="match status" value="1"/>
</dbReference>
<protein>
    <submittedName>
        <fullName evidence="14">SusC/RagA family TonB-linked outer membrane protein</fullName>
    </submittedName>
</protein>
<keyword evidence="10 11" id="KW-0998">Cell outer membrane</keyword>
<keyword evidence="5 11" id="KW-0812">Transmembrane</keyword>
<dbReference type="Gene3D" id="2.40.170.20">
    <property type="entry name" value="TonB-dependent receptor, beta-barrel domain"/>
    <property type="match status" value="1"/>
</dbReference>
<evidence type="ECO:0000313" key="14">
    <source>
        <dbReference type="EMBL" id="GGB15849.1"/>
    </source>
</evidence>
<evidence type="ECO:0000256" key="9">
    <source>
        <dbReference type="ARBA" id="ARBA00023136"/>
    </source>
</evidence>
<feature type="chain" id="PRO_5035179699" evidence="12">
    <location>
        <begin position="26"/>
        <end position="1115"/>
    </location>
</feature>
<keyword evidence="2 11" id="KW-0813">Transport</keyword>
<dbReference type="Pfam" id="PF13715">
    <property type="entry name" value="CarbopepD_reg_2"/>
    <property type="match status" value="1"/>
</dbReference>
<evidence type="ECO:0000259" key="13">
    <source>
        <dbReference type="Pfam" id="PF07715"/>
    </source>
</evidence>
<dbReference type="AlphaFoldDB" id="A0A8J2XW09"/>
<organism evidence="14 15">
    <name type="scientific">Puia dinghuensis</name>
    <dbReference type="NCBI Taxonomy" id="1792502"/>
    <lineage>
        <taxon>Bacteria</taxon>
        <taxon>Pseudomonadati</taxon>
        <taxon>Bacteroidota</taxon>
        <taxon>Chitinophagia</taxon>
        <taxon>Chitinophagales</taxon>
        <taxon>Chitinophagaceae</taxon>
        <taxon>Puia</taxon>
    </lineage>
</organism>
<feature type="signal peptide" evidence="12">
    <location>
        <begin position="1"/>
        <end position="25"/>
    </location>
</feature>
<dbReference type="GO" id="GO:0009279">
    <property type="term" value="C:cell outer membrane"/>
    <property type="evidence" value="ECO:0007669"/>
    <property type="project" value="UniProtKB-SubCell"/>
</dbReference>
<evidence type="ECO:0000256" key="2">
    <source>
        <dbReference type="ARBA" id="ARBA00022448"/>
    </source>
</evidence>
<accession>A0A8J2XW09</accession>
<dbReference type="EMBL" id="BMJC01000005">
    <property type="protein sequence ID" value="GGB15849.1"/>
    <property type="molecule type" value="Genomic_DNA"/>
</dbReference>
<evidence type="ECO:0000313" key="15">
    <source>
        <dbReference type="Proteomes" id="UP000607559"/>
    </source>
</evidence>
<proteinExistence type="inferred from homology"/>
<dbReference type="InterPro" id="IPR008969">
    <property type="entry name" value="CarboxyPept-like_regulatory"/>
</dbReference>
<sequence>MRKLLLLRLLLLFCGWMGVAGVLHAQTREVTGTVTDTAGTPIPFATIQVKGTKTTAVADANGKFAIKVAPGEVLVVTSTGMARQELRVGQALRMDARLVPQTQNLSEVTVTTALGIRRQARELGYATTSIKTAELNQAAVVNTATGLAAKVSGVDIRLADNGVDPQVKVTFRGSRSIEGSNSALIVIDGIPVDQTYLANLNPSDIEDVTILKGSNAAALYGMAASNGVMAITTRKGRGKLSLTYQNTVSFESISYFPSLQNEYSGWGGEPPGTWPNPSTGGTIQFINPWTGLVQTVPFENESFGEAYNSKDFHLDSIPIGENANQTWRFIPYRSVPNGRKDFFQTGVGDQNKLSGSFGNAKIGGVYFSGEHTSKQGVVPYDTYSRDGGRINGNLHAGRFELSGGVSYNSVQTDIAGNSYFQNRPVYWNVMNMLPSVDLKSIKNINDFAYNQGFVDAYFPNPWVQVFDARSKKKTDQLISNLSVSYKVNPWLTLTARGGYSRTTIDAPAFIDSINFPSWLSASGGPWGFSNLAVFPGNVGYQKEDITSHYDDGNVDGFLTAVRKTDHFKFTLIAGGNWRRRSSYGDWNSNQVNSGPVVGQNLIPSFYTKTTHGDGSADAIFSYKRYDQSVYGDLSIGYDSWLFLHGSFRNDWTSILSPGNRSFSYPSVDMSAVLSDKLAFLHNSNTVSFLKVRVGYAGTGNVSLEGYNELGVMGNIAGGKNLGGYSVALPNFGAYSIYPITTVGSGFPYGALRGFSQSTAAVQNGLQPEKTESFEGGFQLGLFANRVNLEVNYYDQKAKNQTIPLQTSNAAGINSYLTNAGEIDNNGVEIDLNLTPLFRIGDFRANISANFAYQNSKVVSIAGGQAELDQINFGTVVLGGVFAVPGKDYAQLRLTDFKRDPTGHVIVDGTTGLPSFSPDLIDAGNTNYKYFVGISPTLQYKGFSLHAVFDYRGGAKILNEEGNAMDFAGISSFDAQNRQAFIYPNSVIQTSPGKYTPNTNVPITSGFPGLPNSIFWWANYLNQIGTPYTVSAAFIKLRELSLTYDFPKKWLGTQQVIRGLQLSAIGRNLFMWRPKTNIWSDPEFSTNGAGNAVGYTTEFQTPPTRIISFSLTANIF</sequence>
<comment type="subcellular location">
    <subcellularLocation>
        <location evidence="1 11">Cell outer membrane</location>
        <topology evidence="1 11">Multi-pass membrane protein</topology>
    </subcellularLocation>
</comment>
<keyword evidence="7" id="KW-0406">Ion transport</keyword>
<keyword evidence="12" id="KW-0732">Signal</keyword>
<dbReference type="InterPro" id="IPR039426">
    <property type="entry name" value="TonB-dep_rcpt-like"/>
</dbReference>
<evidence type="ECO:0000256" key="3">
    <source>
        <dbReference type="ARBA" id="ARBA00022452"/>
    </source>
</evidence>
<reference evidence="14" key="2">
    <citation type="submission" date="2020-09" db="EMBL/GenBank/DDBJ databases">
        <authorList>
            <person name="Sun Q."/>
            <person name="Zhou Y."/>
        </authorList>
    </citation>
    <scope>NUCLEOTIDE SEQUENCE</scope>
    <source>
        <strain evidence="14">CGMCC 1.15448</strain>
    </source>
</reference>
<evidence type="ECO:0000256" key="10">
    <source>
        <dbReference type="ARBA" id="ARBA00023237"/>
    </source>
</evidence>
<keyword evidence="8" id="KW-0798">TonB box</keyword>
<dbReference type="PANTHER" id="PTHR32552:SF81">
    <property type="entry name" value="TONB-DEPENDENT OUTER MEMBRANE RECEPTOR"/>
    <property type="match status" value="1"/>
</dbReference>
<evidence type="ECO:0000256" key="8">
    <source>
        <dbReference type="ARBA" id="ARBA00023077"/>
    </source>
</evidence>
<dbReference type="PANTHER" id="PTHR32552">
    <property type="entry name" value="FERRICHROME IRON RECEPTOR-RELATED"/>
    <property type="match status" value="1"/>
</dbReference>
<evidence type="ECO:0000256" key="6">
    <source>
        <dbReference type="ARBA" id="ARBA00023004"/>
    </source>
</evidence>
<keyword evidence="15" id="KW-1185">Reference proteome</keyword>
<keyword evidence="9 11" id="KW-0472">Membrane</keyword>
<dbReference type="InterPro" id="IPR037066">
    <property type="entry name" value="Plug_dom_sf"/>
</dbReference>
<dbReference type="InterPro" id="IPR036942">
    <property type="entry name" value="Beta-barrel_TonB_sf"/>
</dbReference>
<dbReference type="PROSITE" id="PS52016">
    <property type="entry name" value="TONB_DEPENDENT_REC_3"/>
    <property type="match status" value="1"/>
</dbReference>
<dbReference type="SUPFAM" id="SSF49464">
    <property type="entry name" value="Carboxypeptidase regulatory domain-like"/>
    <property type="match status" value="1"/>
</dbReference>
<evidence type="ECO:0000256" key="1">
    <source>
        <dbReference type="ARBA" id="ARBA00004571"/>
    </source>
</evidence>
<evidence type="ECO:0000256" key="12">
    <source>
        <dbReference type="SAM" id="SignalP"/>
    </source>
</evidence>
<reference evidence="14" key="1">
    <citation type="journal article" date="2014" name="Int. J. Syst. Evol. Microbiol.">
        <title>Complete genome sequence of Corynebacterium casei LMG S-19264T (=DSM 44701T), isolated from a smear-ripened cheese.</title>
        <authorList>
            <consortium name="US DOE Joint Genome Institute (JGI-PGF)"/>
            <person name="Walter F."/>
            <person name="Albersmeier A."/>
            <person name="Kalinowski J."/>
            <person name="Ruckert C."/>
        </authorList>
    </citation>
    <scope>NUCLEOTIDE SEQUENCE</scope>
    <source>
        <strain evidence="14">CGMCC 1.15448</strain>
    </source>
</reference>
<evidence type="ECO:0000256" key="11">
    <source>
        <dbReference type="PROSITE-ProRule" id="PRU01360"/>
    </source>
</evidence>
<dbReference type="Gene3D" id="2.170.130.10">
    <property type="entry name" value="TonB-dependent receptor, plug domain"/>
    <property type="match status" value="1"/>
</dbReference>
<dbReference type="SUPFAM" id="SSF56935">
    <property type="entry name" value="Porins"/>
    <property type="match status" value="1"/>
</dbReference>
<dbReference type="NCBIfam" id="TIGR04056">
    <property type="entry name" value="OMP_RagA_SusC"/>
    <property type="match status" value="1"/>
</dbReference>
<dbReference type="GO" id="GO:0006826">
    <property type="term" value="P:iron ion transport"/>
    <property type="evidence" value="ECO:0007669"/>
    <property type="project" value="UniProtKB-KW"/>
</dbReference>
<evidence type="ECO:0000256" key="7">
    <source>
        <dbReference type="ARBA" id="ARBA00023065"/>
    </source>
</evidence>
<evidence type="ECO:0000256" key="5">
    <source>
        <dbReference type="ARBA" id="ARBA00022692"/>
    </source>
</evidence>
<keyword evidence="6" id="KW-0408">Iron</keyword>
<gene>
    <name evidence="14" type="ORF">GCM10011511_44620</name>
</gene>
<comment type="caution">
    <text evidence="14">The sequence shown here is derived from an EMBL/GenBank/DDBJ whole genome shotgun (WGS) entry which is preliminary data.</text>
</comment>
<dbReference type="Pfam" id="PF07715">
    <property type="entry name" value="Plug"/>
    <property type="match status" value="1"/>
</dbReference>
<feature type="domain" description="TonB-dependent receptor plug" evidence="13">
    <location>
        <begin position="121"/>
        <end position="228"/>
    </location>
</feature>
<dbReference type="InterPro" id="IPR023996">
    <property type="entry name" value="TonB-dep_OMP_SusC/RagA"/>
</dbReference>
<keyword evidence="3 11" id="KW-1134">Transmembrane beta strand</keyword>
<name>A0A8J2XW09_9BACT</name>
<evidence type="ECO:0000256" key="4">
    <source>
        <dbReference type="ARBA" id="ARBA00022496"/>
    </source>
</evidence>
<dbReference type="RefSeq" id="WP_188935992.1">
    <property type="nucleotide sequence ID" value="NZ_BMJC01000005.1"/>
</dbReference>
<dbReference type="InterPro" id="IPR012910">
    <property type="entry name" value="Plug_dom"/>
</dbReference>
<keyword evidence="4" id="KW-0410">Iron transport</keyword>